<protein>
    <recommendedName>
        <fullName evidence="3">Nephrocystin 3-like N-terminal domain-containing protein</fullName>
    </recommendedName>
</protein>
<organism evidence="4 5">
    <name type="scientific">Fusarium oxysporum f. sp. cubense</name>
    <dbReference type="NCBI Taxonomy" id="61366"/>
    <lineage>
        <taxon>Eukaryota</taxon>
        <taxon>Fungi</taxon>
        <taxon>Dikarya</taxon>
        <taxon>Ascomycota</taxon>
        <taxon>Pezizomycotina</taxon>
        <taxon>Sordariomycetes</taxon>
        <taxon>Hypocreomycetidae</taxon>
        <taxon>Hypocreales</taxon>
        <taxon>Nectriaceae</taxon>
        <taxon>Fusarium</taxon>
        <taxon>Fusarium oxysporum species complex</taxon>
    </lineage>
</organism>
<evidence type="ECO:0000313" key="4">
    <source>
        <dbReference type="EMBL" id="TXC08050.1"/>
    </source>
</evidence>
<proteinExistence type="predicted"/>
<gene>
    <name evidence="4" type="ORF">FocTR4_00002399</name>
</gene>
<feature type="coiled-coil region" evidence="2">
    <location>
        <begin position="27"/>
        <end position="54"/>
    </location>
</feature>
<keyword evidence="2" id="KW-0175">Coiled coil</keyword>
<dbReference type="PANTHER" id="PTHR10039">
    <property type="entry name" value="AMELOGENIN"/>
    <property type="match status" value="1"/>
</dbReference>
<dbReference type="InterPro" id="IPR056884">
    <property type="entry name" value="NPHP3-like_N"/>
</dbReference>
<evidence type="ECO:0000259" key="3">
    <source>
        <dbReference type="Pfam" id="PF24883"/>
    </source>
</evidence>
<evidence type="ECO:0000256" key="2">
    <source>
        <dbReference type="SAM" id="Coils"/>
    </source>
</evidence>
<evidence type="ECO:0000256" key="1">
    <source>
        <dbReference type="ARBA" id="ARBA00022737"/>
    </source>
</evidence>
<dbReference type="AlphaFoldDB" id="A0A5C6TAL3"/>
<name>A0A5C6TAL3_FUSOC</name>
<dbReference type="EMBL" id="VMNF01000005">
    <property type="protein sequence ID" value="TXC08050.1"/>
    <property type="molecule type" value="Genomic_DNA"/>
</dbReference>
<reference evidence="4 5" key="1">
    <citation type="submission" date="2019-07" db="EMBL/GenBank/DDBJ databases">
        <title>The First High-Quality Draft Genome Sequence of the Causal Agent of the Current Panama Disease Epidemic.</title>
        <authorList>
            <person name="Warmington R.J."/>
            <person name="Kay W."/>
            <person name="Jeffries A."/>
            <person name="Bebber D."/>
            <person name="Moore K."/>
            <person name="Studholme D.J."/>
        </authorList>
    </citation>
    <scope>NUCLEOTIDE SEQUENCE [LARGE SCALE GENOMIC DNA]</scope>
    <source>
        <strain evidence="4 5">TR4</strain>
    </source>
</reference>
<keyword evidence="1" id="KW-0677">Repeat</keyword>
<dbReference type="Proteomes" id="UP000321331">
    <property type="component" value="Unassembled WGS sequence"/>
</dbReference>
<evidence type="ECO:0000313" key="5">
    <source>
        <dbReference type="Proteomes" id="UP000321331"/>
    </source>
</evidence>
<dbReference type="PANTHER" id="PTHR10039:SF14">
    <property type="entry name" value="NACHT DOMAIN-CONTAINING PROTEIN"/>
    <property type="match status" value="1"/>
</dbReference>
<dbReference type="Pfam" id="PF24883">
    <property type="entry name" value="NPHP3_N"/>
    <property type="match status" value="1"/>
</dbReference>
<comment type="caution">
    <text evidence="4">The sequence shown here is derived from an EMBL/GenBank/DDBJ whole genome shotgun (WGS) entry which is preliminary data.</text>
</comment>
<accession>A0A5C6TAL3</accession>
<feature type="domain" description="Nephrocystin 3-like N-terminal" evidence="3">
    <location>
        <begin position="270"/>
        <end position="311"/>
    </location>
</feature>
<sequence length="433" mass="48718">MHAKEVLGIAANVIAVVEISVKILQVCSQYGQDVTNAKADIAELQQEVETLYDTEKKVKTLIEGPQGAKLKASQDFALKITETLSVLSKVDAKLHPPAKSSVRQRLGFKSLKWPFESDQVHRVVQRIRRCSESLSLALQIDEITLLFEADIRLDQTGSKIEATHSKLDKTHHKLDEIYSKLNKPDDSLPNGVTKIPKVDDSLDIAALPLAVGATYSSFAEQDNSIRIQSTRSEILQEINYWLDGDNSETVFWLQGMAGTDGYLDSKRIFIAIVIDALDECDGEANVKRLLNILTQTKVASNVKIRVFITSRPELHIRLGFRSVSGNYEDLVLHEIPEDVIRRDIKAFYIENLNTIREEYNLSINDDRRLADTWPGDENIKALVKKAVPLFIFAATVCRFISQRRSASPDTQLQKVLAFETKSHESKMNPTYLP</sequence>